<reference evidence="10" key="1">
    <citation type="submission" date="2025-08" db="UniProtKB">
        <authorList>
            <consortium name="RefSeq"/>
        </authorList>
    </citation>
    <scope>IDENTIFICATION</scope>
</reference>
<dbReference type="EC" id="2.3.1.-" evidence="6"/>
<dbReference type="UniPathway" id="UPA00094"/>
<evidence type="ECO:0000256" key="1">
    <source>
        <dbReference type="ARBA" id="ARBA00005194"/>
    </source>
</evidence>
<dbReference type="GO" id="GO:0016020">
    <property type="term" value="C:membrane"/>
    <property type="evidence" value="ECO:0007669"/>
    <property type="project" value="InterPro"/>
</dbReference>
<dbReference type="PANTHER" id="PTHR31561">
    <property type="entry name" value="3-KETOACYL-COA SYNTHASE"/>
    <property type="match status" value="1"/>
</dbReference>
<proteinExistence type="inferred from homology"/>
<dbReference type="GO" id="GO:0006633">
    <property type="term" value="P:fatty acid biosynthetic process"/>
    <property type="evidence" value="ECO:0007669"/>
    <property type="project" value="UniProtKB-UniPathway"/>
</dbReference>
<comment type="similarity">
    <text evidence="2 6">Belongs to the thiolase-like superfamily. Chalcone/stilbene synthases family.</text>
</comment>
<evidence type="ECO:0000259" key="7">
    <source>
        <dbReference type="Pfam" id="PF08392"/>
    </source>
</evidence>
<keyword evidence="9" id="KW-1185">Reference proteome</keyword>
<dbReference type="RefSeq" id="XP_011082595.1">
    <property type="nucleotide sequence ID" value="XM_011084293.2"/>
</dbReference>
<dbReference type="Proteomes" id="UP000504604">
    <property type="component" value="Linkage group LG6"/>
</dbReference>
<dbReference type="Gramene" id="SIN_1012879.t">
    <property type="protein sequence ID" value="SIN_1012879.t"/>
    <property type="gene ID" value="SIN_1012879"/>
</dbReference>
<name>A0A6I9TFD0_SESIN</name>
<accession>A0A6I9TFD0</accession>
<evidence type="ECO:0000256" key="3">
    <source>
        <dbReference type="ARBA" id="ARBA00022679"/>
    </source>
</evidence>
<evidence type="ECO:0000313" key="10">
    <source>
        <dbReference type="RefSeq" id="XP_011082595.1"/>
    </source>
</evidence>
<comment type="catalytic activity">
    <reaction evidence="5">
        <text>a very-long-chain acyl-CoA + malonyl-CoA + H(+) = a very-long-chain 3-oxoacyl-CoA + CO2 + CoA</text>
        <dbReference type="Rhea" id="RHEA:32727"/>
        <dbReference type="ChEBI" id="CHEBI:15378"/>
        <dbReference type="ChEBI" id="CHEBI:16526"/>
        <dbReference type="ChEBI" id="CHEBI:57287"/>
        <dbReference type="ChEBI" id="CHEBI:57384"/>
        <dbReference type="ChEBI" id="CHEBI:90725"/>
        <dbReference type="ChEBI" id="CHEBI:90736"/>
        <dbReference type="EC" id="2.3.1.199"/>
    </reaction>
</comment>
<keyword evidence="4 6" id="KW-0012">Acyltransferase</keyword>
<evidence type="ECO:0000259" key="8">
    <source>
        <dbReference type="Pfam" id="PF08541"/>
    </source>
</evidence>
<feature type="domain" description="FAE" evidence="7">
    <location>
        <begin position="37"/>
        <end position="320"/>
    </location>
</feature>
<dbReference type="InParanoid" id="A0A6I9TFD0"/>
<comment type="pathway">
    <text evidence="1 6">Lipid metabolism; fatty acid biosynthesis.</text>
</comment>
<dbReference type="Gene3D" id="3.40.47.10">
    <property type="match status" value="1"/>
</dbReference>
<dbReference type="InterPro" id="IPR013747">
    <property type="entry name" value="ACP_syn_III_C"/>
</dbReference>
<dbReference type="OrthoDB" id="329835at2759"/>
<dbReference type="KEGG" id="sind:105165320"/>
<dbReference type="SUPFAM" id="SSF53901">
    <property type="entry name" value="Thiolase-like"/>
    <property type="match status" value="2"/>
</dbReference>
<dbReference type="AlphaFoldDB" id="A0A6I9TFD0"/>
<protein>
    <recommendedName>
        <fullName evidence="6">3-ketoacyl-CoA synthase</fullName>
        <ecNumber evidence="6">2.3.1.-</ecNumber>
    </recommendedName>
</protein>
<evidence type="ECO:0000256" key="4">
    <source>
        <dbReference type="ARBA" id="ARBA00023315"/>
    </source>
</evidence>
<dbReference type="InterPro" id="IPR012392">
    <property type="entry name" value="3-ktacl-CoA_syn"/>
</dbReference>
<sequence length="459" mass="51312">MMLPLKLNFLITHPHLTFIVLLLSTLTLFLFQFLAAKSRRRVFLVDFACYKPPESQKCSRESVVNRARQHGYSEENLSFMAKVLQRVGVGDSSYVAQSIMCDPPNLTMEAAREESESVIFGAVDALLAKTKVDCSEIGILIVNCCVFSVFPSLSSVIVNRYKLREDISSYNITGMGCSAGLRAIGLAKQLLEVHPNACALVVSTENTTSSAYEGSERSKILVNCLFRIGGSAVLLSNKPSQRESSKYELLHAVHTQTASSDVSYRSIFREEDAEGFTGVTINKDLLTAAILTIEQHMKTLGVLILPLSEQLLFVKSYIIQRLSQAKIRPYIPKFNRCAEHFLPHVGGKPVLDELQKNLGFTDAHMEASTMTLHRFGNTSSSSVWYELAYVEAKDRVKKGDRIWHIAFGSGFKCSSVIWRALVDVRAEEENPWMSDINDYPVDSDNDGSFPYYFQPAKQQ</sequence>
<gene>
    <name evidence="10" type="primary">LOC105165320</name>
</gene>
<dbReference type="PIRSF" id="PIRSF036417">
    <property type="entry name" value="3-ktacl-CoA_syn"/>
    <property type="match status" value="1"/>
</dbReference>
<keyword evidence="3 6" id="KW-0808">Transferase</keyword>
<dbReference type="CDD" id="cd00831">
    <property type="entry name" value="CHS_like"/>
    <property type="match status" value="1"/>
</dbReference>
<dbReference type="InterPro" id="IPR013601">
    <property type="entry name" value="FAE1_typ3_polyketide_synth"/>
</dbReference>
<dbReference type="GO" id="GO:0009922">
    <property type="term" value="F:fatty acid elongase activity"/>
    <property type="evidence" value="ECO:0007669"/>
    <property type="project" value="UniProtKB-EC"/>
</dbReference>
<dbReference type="InterPro" id="IPR016039">
    <property type="entry name" value="Thiolase-like"/>
</dbReference>
<organism evidence="9 10">
    <name type="scientific">Sesamum indicum</name>
    <name type="common">Oriental sesame</name>
    <name type="synonym">Sesamum orientale</name>
    <dbReference type="NCBI Taxonomy" id="4182"/>
    <lineage>
        <taxon>Eukaryota</taxon>
        <taxon>Viridiplantae</taxon>
        <taxon>Streptophyta</taxon>
        <taxon>Embryophyta</taxon>
        <taxon>Tracheophyta</taxon>
        <taxon>Spermatophyta</taxon>
        <taxon>Magnoliopsida</taxon>
        <taxon>eudicotyledons</taxon>
        <taxon>Gunneridae</taxon>
        <taxon>Pentapetalae</taxon>
        <taxon>asterids</taxon>
        <taxon>lamiids</taxon>
        <taxon>Lamiales</taxon>
        <taxon>Pedaliaceae</taxon>
        <taxon>Sesamum</taxon>
    </lineage>
</organism>
<evidence type="ECO:0000256" key="6">
    <source>
        <dbReference type="PIRNR" id="PIRNR036417"/>
    </source>
</evidence>
<feature type="domain" description="Beta-ketoacyl-[acyl-carrier-protein] synthase III C-terminal" evidence="8">
    <location>
        <begin position="340"/>
        <end position="419"/>
    </location>
</feature>
<dbReference type="Pfam" id="PF08541">
    <property type="entry name" value="ACP_syn_III_C"/>
    <property type="match status" value="1"/>
</dbReference>
<dbReference type="GeneID" id="105165320"/>
<evidence type="ECO:0000256" key="2">
    <source>
        <dbReference type="ARBA" id="ARBA00005531"/>
    </source>
</evidence>
<evidence type="ECO:0000256" key="5">
    <source>
        <dbReference type="ARBA" id="ARBA00047375"/>
    </source>
</evidence>
<dbReference type="Pfam" id="PF08392">
    <property type="entry name" value="FAE1_CUT1_RppA"/>
    <property type="match status" value="1"/>
</dbReference>
<evidence type="ECO:0000313" key="9">
    <source>
        <dbReference type="Proteomes" id="UP000504604"/>
    </source>
</evidence>